<dbReference type="PANTHER" id="PTHR43037">
    <property type="entry name" value="UNNAMED PRODUCT-RELATED"/>
    <property type="match status" value="1"/>
</dbReference>
<dbReference type="EMBL" id="JAACJL010000032">
    <property type="protein sequence ID" value="KAF4616017.1"/>
    <property type="molecule type" value="Genomic_DNA"/>
</dbReference>
<evidence type="ECO:0000313" key="6">
    <source>
        <dbReference type="EMBL" id="KAF4616017.1"/>
    </source>
</evidence>
<dbReference type="PROSITE" id="PS00562">
    <property type="entry name" value="CBM1_1"/>
    <property type="match status" value="1"/>
</dbReference>
<dbReference type="InterPro" id="IPR050955">
    <property type="entry name" value="Plant_Biomass_Hydrol_Est"/>
</dbReference>
<dbReference type="Pfam" id="PF10503">
    <property type="entry name" value="Esterase_PHB"/>
    <property type="match status" value="1"/>
</dbReference>
<dbReference type="NCBIfam" id="TIGR01840">
    <property type="entry name" value="esterase_phb"/>
    <property type="match status" value="1"/>
</dbReference>
<accession>A0A8H4VNE7</accession>
<comment type="caution">
    <text evidence="6">The sequence shown here is derived from an EMBL/GenBank/DDBJ whole genome shotgun (WGS) entry which is preliminary data.</text>
</comment>
<keyword evidence="3 4" id="KW-0378">Hydrolase</keyword>
<evidence type="ECO:0000256" key="1">
    <source>
        <dbReference type="ARBA" id="ARBA00022487"/>
    </source>
</evidence>
<name>A0A8H4VNE7_9AGAR</name>
<dbReference type="Pfam" id="PF00734">
    <property type="entry name" value="CBM_1"/>
    <property type="match status" value="1"/>
</dbReference>
<dbReference type="SUPFAM" id="SSF53474">
    <property type="entry name" value="alpha/beta-Hydrolases"/>
    <property type="match status" value="2"/>
</dbReference>
<dbReference type="PROSITE" id="PS51164">
    <property type="entry name" value="CBM1_2"/>
    <property type="match status" value="1"/>
</dbReference>
<dbReference type="InterPro" id="IPR010126">
    <property type="entry name" value="Esterase_phb"/>
</dbReference>
<evidence type="ECO:0000256" key="2">
    <source>
        <dbReference type="ARBA" id="ARBA00022729"/>
    </source>
</evidence>
<evidence type="ECO:0000313" key="7">
    <source>
        <dbReference type="Proteomes" id="UP000521872"/>
    </source>
</evidence>
<dbReference type="SMART" id="SM00236">
    <property type="entry name" value="fCBD"/>
    <property type="match status" value="1"/>
</dbReference>
<keyword evidence="4" id="KW-0624">Polysaccharide degradation</keyword>
<dbReference type="GO" id="GO:0005576">
    <property type="term" value="C:extracellular region"/>
    <property type="evidence" value="ECO:0007669"/>
    <property type="project" value="UniProtKB-SubCell"/>
</dbReference>
<comment type="function">
    <text evidence="4">Esterase involved in the hydrolysis of xylan, a major structural heterogeneous polysaccharide found in plant biomass representing the second most abundant polysaccharide in the biosphere, after cellulose.</text>
</comment>
<dbReference type="InterPro" id="IPR029058">
    <property type="entry name" value="AB_hydrolase_fold"/>
</dbReference>
<evidence type="ECO:0000256" key="4">
    <source>
        <dbReference type="RuleBase" id="RU367147"/>
    </source>
</evidence>
<keyword evidence="7" id="KW-1185">Reference proteome</keyword>
<keyword evidence="2 4" id="KW-0732">Signal</keyword>
<dbReference type="GO" id="GO:0045493">
    <property type="term" value="P:xylan catabolic process"/>
    <property type="evidence" value="ECO:0007669"/>
    <property type="project" value="UniProtKB-UniRule"/>
</dbReference>
<dbReference type="EC" id="3.1.1.-" evidence="4"/>
<dbReference type="GO" id="GO:0030248">
    <property type="term" value="F:cellulose binding"/>
    <property type="evidence" value="ECO:0007669"/>
    <property type="project" value="InterPro"/>
</dbReference>
<evidence type="ECO:0000259" key="5">
    <source>
        <dbReference type="PROSITE" id="PS51164"/>
    </source>
</evidence>
<proteinExistence type="inferred from homology"/>
<dbReference type="InterPro" id="IPR000254">
    <property type="entry name" value="CBD"/>
</dbReference>
<organism evidence="6 7">
    <name type="scientific">Agrocybe pediades</name>
    <dbReference type="NCBI Taxonomy" id="84607"/>
    <lineage>
        <taxon>Eukaryota</taxon>
        <taxon>Fungi</taxon>
        <taxon>Dikarya</taxon>
        <taxon>Basidiomycota</taxon>
        <taxon>Agaricomycotina</taxon>
        <taxon>Agaricomycetes</taxon>
        <taxon>Agaricomycetidae</taxon>
        <taxon>Agaricales</taxon>
        <taxon>Agaricineae</taxon>
        <taxon>Strophariaceae</taxon>
        <taxon>Agrocybe</taxon>
    </lineage>
</organism>
<feature type="signal peptide" evidence="4">
    <location>
        <begin position="1"/>
        <end position="18"/>
    </location>
</feature>
<evidence type="ECO:0000256" key="3">
    <source>
        <dbReference type="ARBA" id="ARBA00022801"/>
    </source>
</evidence>
<keyword evidence="4" id="KW-0964">Secreted</keyword>
<feature type="domain" description="CBM1" evidence="5">
    <location>
        <begin position="321"/>
        <end position="357"/>
    </location>
</feature>
<gene>
    <name evidence="6" type="ORF">D9613_011232</name>
</gene>
<comment type="subcellular location">
    <subcellularLocation>
        <location evidence="4">Secreted</location>
    </subcellularLocation>
</comment>
<comment type="similarity">
    <text evidence="4">Belongs to the carbohydrate esterase 1 (CE1) family.</text>
</comment>
<dbReference type="Proteomes" id="UP000521872">
    <property type="component" value="Unassembled WGS sequence"/>
</dbReference>
<dbReference type="AlphaFoldDB" id="A0A8H4VNE7"/>
<reference evidence="6 7" key="1">
    <citation type="submission" date="2019-12" db="EMBL/GenBank/DDBJ databases">
        <authorList>
            <person name="Floudas D."/>
            <person name="Bentzer J."/>
            <person name="Ahren D."/>
            <person name="Johansson T."/>
            <person name="Persson P."/>
            <person name="Tunlid A."/>
        </authorList>
    </citation>
    <scope>NUCLEOTIDE SEQUENCE [LARGE SCALE GENOMIC DNA]</scope>
    <source>
        <strain evidence="6 7">CBS 102.39</strain>
    </source>
</reference>
<dbReference type="Gene3D" id="3.40.50.1820">
    <property type="entry name" value="alpha/beta hydrolase"/>
    <property type="match status" value="1"/>
</dbReference>
<sequence length="357" mass="37568">MFALKSLLLLVAIASANALSSTLQQVTANFGSNPTGVKMYQYRPTKLATPTPLIIAMHYCTGTAQAYFQGTSLAQLADQHGFIVVYPNAPTSGGCWDVASTATLTHNGGGDSLGIANMVRYAIANWGVDASRVFATGTSSGAMMTNVMMGAYPDLFAAGSLYSGVPYGCFAGPNAWNTQCATGQLIKTAQQWGDQVRSGYPGFTGTRPKVQFWHGTVDTTLYPQNFWEEIKQWTNVFGVSQTPTSNLTSNPQSGYSRASYGPNVQAILAQGVGHTVPEHETDTLDWFGLTNLTPGSSTPGSSTTAPVTTTIPVSTPSPTGATAAHWGQCGGIGWTGPTVCASPYTCQVSNAYFSQCL</sequence>
<keyword evidence="1 4" id="KW-0719">Serine esterase</keyword>
<dbReference type="PANTHER" id="PTHR43037:SF5">
    <property type="entry name" value="FERULOYL ESTERASE"/>
    <property type="match status" value="1"/>
</dbReference>
<keyword evidence="4" id="KW-0119">Carbohydrate metabolism</keyword>
<protein>
    <recommendedName>
        <fullName evidence="4">Carboxylic ester hydrolase</fullName>
        <ecNumber evidence="4">3.1.1.-</ecNumber>
    </recommendedName>
</protein>
<feature type="chain" id="PRO_5034494595" description="Carboxylic ester hydrolase" evidence="4">
    <location>
        <begin position="19"/>
        <end position="357"/>
    </location>
</feature>
<dbReference type="GO" id="GO:0052689">
    <property type="term" value="F:carboxylic ester hydrolase activity"/>
    <property type="evidence" value="ECO:0007669"/>
    <property type="project" value="UniProtKB-KW"/>
</dbReference>